<organism evidence="2 3">
    <name type="scientific">Amycolatopsis sulphurea</name>
    <dbReference type="NCBI Taxonomy" id="76022"/>
    <lineage>
        <taxon>Bacteria</taxon>
        <taxon>Bacillati</taxon>
        <taxon>Actinomycetota</taxon>
        <taxon>Actinomycetes</taxon>
        <taxon>Pseudonocardiales</taxon>
        <taxon>Pseudonocardiaceae</taxon>
        <taxon>Amycolatopsis</taxon>
    </lineage>
</organism>
<keyword evidence="2" id="KW-0255">Endonuclease</keyword>
<keyword evidence="2" id="KW-0378">Hydrolase</keyword>
<dbReference type="InterPro" id="IPR012296">
    <property type="entry name" value="Nuclease_put_TT1808"/>
</dbReference>
<dbReference type="PANTHER" id="PTHR35400:SF3">
    <property type="entry name" value="SLL1072 PROTEIN"/>
    <property type="match status" value="1"/>
</dbReference>
<reference evidence="2 3" key="1">
    <citation type="submission" date="2017-10" db="EMBL/GenBank/DDBJ databases">
        <title>Sequencing the genomes of 1000 actinobacteria strains.</title>
        <authorList>
            <person name="Klenk H.-P."/>
        </authorList>
    </citation>
    <scope>NUCLEOTIDE SEQUENCE [LARGE SCALE GENOMIC DNA]</scope>
    <source>
        <strain evidence="2 3">DSM 46092</strain>
    </source>
</reference>
<dbReference type="Pfam" id="PF05685">
    <property type="entry name" value="Uma2"/>
    <property type="match status" value="1"/>
</dbReference>
<dbReference type="AlphaFoldDB" id="A0A2A9FCG4"/>
<dbReference type="CDD" id="cd06260">
    <property type="entry name" value="DUF820-like"/>
    <property type="match status" value="1"/>
</dbReference>
<name>A0A2A9FCG4_9PSEU</name>
<dbReference type="Proteomes" id="UP000243542">
    <property type="component" value="Unassembled WGS sequence"/>
</dbReference>
<dbReference type="PANTHER" id="PTHR35400">
    <property type="entry name" value="SLR1083 PROTEIN"/>
    <property type="match status" value="1"/>
</dbReference>
<dbReference type="GO" id="GO:0004519">
    <property type="term" value="F:endonuclease activity"/>
    <property type="evidence" value="ECO:0007669"/>
    <property type="project" value="UniProtKB-KW"/>
</dbReference>
<dbReference type="RefSeq" id="WP_245914934.1">
    <property type="nucleotide sequence ID" value="NZ_JBIAKZ010000001.1"/>
</dbReference>
<dbReference type="EMBL" id="PDJK01000002">
    <property type="protein sequence ID" value="PFG49054.1"/>
    <property type="molecule type" value="Genomic_DNA"/>
</dbReference>
<proteinExistence type="predicted"/>
<accession>A0A2A9FCG4</accession>
<keyword evidence="3" id="KW-1185">Reference proteome</keyword>
<protein>
    <submittedName>
        <fullName evidence="2">Uma2 family endonuclease</fullName>
    </submittedName>
</protein>
<gene>
    <name evidence="2" type="ORF">ATK36_4175</name>
</gene>
<feature type="domain" description="Putative restriction endonuclease" evidence="1">
    <location>
        <begin position="24"/>
        <end position="178"/>
    </location>
</feature>
<dbReference type="InterPro" id="IPR011335">
    <property type="entry name" value="Restrct_endonuc-II-like"/>
</dbReference>
<sequence length="202" mass="22661">MTARPEPTQSEFPWKIPDHLLSIEEYAALGEPESGFTELVEGRVVMSPSPIRRHNRAAYRLSTILEPQLPPELDVNLDLDVDLGLTPPGQAGFSRRPDFMITYRAANERVDRDSAMFRANEVLVVVEVVSPGSKRTDHKTKHSEYAEAGIPFYWILDLTQPISLVVCHRDGESRYRNGPAVTGVFTTTEPFPCKIDLNALLD</sequence>
<dbReference type="InterPro" id="IPR008538">
    <property type="entry name" value="Uma2"/>
</dbReference>
<dbReference type="SUPFAM" id="SSF52980">
    <property type="entry name" value="Restriction endonuclease-like"/>
    <property type="match status" value="1"/>
</dbReference>
<evidence type="ECO:0000313" key="3">
    <source>
        <dbReference type="Proteomes" id="UP000243542"/>
    </source>
</evidence>
<dbReference type="Gene3D" id="3.90.1570.10">
    <property type="entry name" value="tt1808, chain A"/>
    <property type="match status" value="1"/>
</dbReference>
<keyword evidence="2" id="KW-0540">Nuclease</keyword>
<comment type="caution">
    <text evidence="2">The sequence shown here is derived from an EMBL/GenBank/DDBJ whole genome shotgun (WGS) entry which is preliminary data.</text>
</comment>
<evidence type="ECO:0000259" key="1">
    <source>
        <dbReference type="Pfam" id="PF05685"/>
    </source>
</evidence>
<evidence type="ECO:0000313" key="2">
    <source>
        <dbReference type="EMBL" id="PFG49054.1"/>
    </source>
</evidence>